<dbReference type="PANTHER" id="PTHR42792:SF1">
    <property type="entry name" value="FLAGELLAR HOOK-ASSOCIATED PROTEIN 3"/>
    <property type="match status" value="1"/>
</dbReference>
<evidence type="ECO:0000256" key="3">
    <source>
        <dbReference type="RuleBase" id="RU362073"/>
    </source>
</evidence>
<keyword evidence="7" id="KW-1185">Reference proteome</keyword>
<dbReference type="AlphaFoldDB" id="A0A1N6CW73"/>
<keyword evidence="3" id="KW-0964">Secreted</keyword>
<dbReference type="PANTHER" id="PTHR42792">
    <property type="entry name" value="FLAGELLIN"/>
    <property type="match status" value="1"/>
</dbReference>
<reference evidence="7" key="1">
    <citation type="submission" date="2016-11" db="EMBL/GenBank/DDBJ databases">
        <authorList>
            <person name="Varghese N."/>
            <person name="Submissions S."/>
        </authorList>
    </citation>
    <scope>NUCLEOTIDE SEQUENCE [LARGE SCALE GENOMIC DNA]</scope>
    <source>
        <strain evidence="7">DSM 22363</strain>
    </source>
</reference>
<dbReference type="Pfam" id="PF00669">
    <property type="entry name" value="Flagellin_N"/>
    <property type="match status" value="1"/>
</dbReference>
<evidence type="ECO:0000313" key="7">
    <source>
        <dbReference type="Proteomes" id="UP000185192"/>
    </source>
</evidence>
<dbReference type="InterPro" id="IPR001029">
    <property type="entry name" value="Flagellin_N"/>
</dbReference>
<keyword evidence="6" id="KW-0282">Flagellum</keyword>
<feature type="domain" description="Flagellin N-terminal" evidence="4">
    <location>
        <begin position="20"/>
        <end position="120"/>
    </location>
</feature>
<gene>
    <name evidence="6" type="ORF">SAMN02745824_1121</name>
</gene>
<evidence type="ECO:0000259" key="4">
    <source>
        <dbReference type="Pfam" id="PF00669"/>
    </source>
</evidence>
<dbReference type="InterPro" id="IPR001492">
    <property type="entry name" value="Flagellin"/>
</dbReference>
<evidence type="ECO:0000313" key="6">
    <source>
        <dbReference type="EMBL" id="SIN62727.1"/>
    </source>
</evidence>
<feature type="domain" description="Flagellin C-terminal" evidence="5">
    <location>
        <begin position="206"/>
        <end position="281"/>
    </location>
</feature>
<proteinExistence type="inferred from homology"/>
<dbReference type="RefSeq" id="WP_074204088.1">
    <property type="nucleotide sequence ID" value="NZ_FSQW01000001.1"/>
</dbReference>
<protein>
    <recommendedName>
        <fullName evidence="3">Flagellin</fullName>
    </recommendedName>
</protein>
<dbReference type="GO" id="GO:0005198">
    <property type="term" value="F:structural molecule activity"/>
    <property type="evidence" value="ECO:0007669"/>
    <property type="project" value="UniProtKB-UniRule"/>
</dbReference>
<keyword evidence="6" id="KW-0969">Cilium</keyword>
<evidence type="ECO:0000259" key="5">
    <source>
        <dbReference type="Pfam" id="PF00700"/>
    </source>
</evidence>
<dbReference type="GO" id="GO:0005576">
    <property type="term" value="C:extracellular region"/>
    <property type="evidence" value="ECO:0007669"/>
    <property type="project" value="UniProtKB-SubCell"/>
</dbReference>
<comment type="function">
    <text evidence="3">Flagellin is the subunit protein which polymerizes to form the filaments of bacterial flagella.</text>
</comment>
<comment type="similarity">
    <text evidence="1 3">Belongs to the bacterial flagellin family.</text>
</comment>
<accession>A0A1N6CW73</accession>
<organism evidence="6 7">
    <name type="scientific">Parasphingorhabdus marina DSM 22363</name>
    <dbReference type="NCBI Taxonomy" id="1123272"/>
    <lineage>
        <taxon>Bacteria</taxon>
        <taxon>Pseudomonadati</taxon>
        <taxon>Pseudomonadota</taxon>
        <taxon>Alphaproteobacteria</taxon>
        <taxon>Sphingomonadales</taxon>
        <taxon>Sphingomonadaceae</taxon>
        <taxon>Parasphingorhabdus</taxon>
    </lineage>
</organism>
<sequence>MESVNRNRAPYAIQQQLDISRIISEKQQEVSTGQKIDQPSDDPAAWLEISNIARRQADESAWQSNIGRVETRAGSAETSLRSISSGLIRMQELLIQANNDTYSQADRETIAIEMEGLLNTFRDSLAVKDSFGGDVFQNGPPLEIPINEDILVISAPSIQTVTENIPLGNGGFSDFETIITDTIAAVRSGTAQDRTDAFQPLRNVENRITDMIAQQGIVGNRLESARSYLEENAITLTERRSALEDTNLSEAISRIQSLLVNLEAAQAVYGQIEQRTLFDYLG</sequence>
<dbReference type="GO" id="GO:0009288">
    <property type="term" value="C:bacterial-type flagellum"/>
    <property type="evidence" value="ECO:0007669"/>
    <property type="project" value="UniProtKB-SubCell"/>
</dbReference>
<dbReference type="SUPFAM" id="SSF64518">
    <property type="entry name" value="Phase 1 flagellin"/>
    <property type="match status" value="1"/>
</dbReference>
<dbReference type="InterPro" id="IPR046358">
    <property type="entry name" value="Flagellin_C"/>
</dbReference>
<keyword evidence="6" id="KW-0966">Cell projection</keyword>
<name>A0A1N6CW73_9SPHN</name>
<dbReference type="EMBL" id="FSQW01000001">
    <property type="protein sequence ID" value="SIN62727.1"/>
    <property type="molecule type" value="Genomic_DNA"/>
</dbReference>
<dbReference type="Gene3D" id="1.20.1330.10">
    <property type="entry name" value="f41 fragment of flagellin, N-terminal domain"/>
    <property type="match status" value="1"/>
</dbReference>
<evidence type="ECO:0000256" key="1">
    <source>
        <dbReference type="ARBA" id="ARBA00005709"/>
    </source>
</evidence>
<comment type="subcellular location">
    <subcellularLocation>
        <location evidence="3">Secreted</location>
    </subcellularLocation>
    <subcellularLocation>
        <location evidence="3">Bacterial flagellum</location>
    </subcellularLocation>
</comment>
<dbReference type="OrthoDB" id="7389561at2"/>
<dbReference type="Pfam" id="PF00700">
    <property type="entry name" value="Flagellin_C"/>
    <property type="match status" value="1"/>
</dbReference>
<keyword evidence="2 3" id="KW-0975">Bacterial flagellum</keyword>
<dbReference type="STRING" id="1123272.SAMN02745824_1121"/>
<dbReference type="Proteomes" id="UP000185192">
    <property type="component" value="Unassembled WGS sequence"/>
</dbReference>
<evidence type="ECO:0000256" key="2">
    <source>
        <dbReference type="ARBA" id="ARBA00023143"/>
    </source>
</evidence>